<protein>
    <submittedName>
        <fullName evidence="1">Uncharacterized protein</fullName>
    </submittedName>
</protein>
<keyword evidence="2" id="KW-1185">Reference proteome</keyword>
<evidence type="ECO:0000313" key="2">
    <source>
        <dbReference type="Proteomes" id="UP000091857"/>
    </source>
</evidence>
<reference evidence="2" key="1">
    <citation type="journal article" date="2016" name="Nat. Biotechnol.">
        <title>Sequencing wild and cultivated cassava and related species reveals extensive interspecific hybridization and genetic diversity.</title>
        <authorList>
            <person name="Bredeson J.V."/>
            <person name="Lyons J.B."/>
            <person name="Prochnik S.E."/>
            <person name="Wu G.A."/>
            <person name="Ha C.M."/>
            <person name="Edsinger-Gonzales E."/>
            <person name="Grimwood J."/>
            <person name="Schmutz J."/>
            <person name="Rabbi I.Y."/>
            <person name="Egesi C."/>
            <person name="Nauluvula P."/>
            <person name="Lebot V."/>
            <person name="Ndunguru J."/>
            <person name="Mkamilo G."/>
            <person name="Bart R.S."/>
            <person name="Setter T.L."/>
            <person name="Gleadow R.M."/>
            <person name="Kulakow P."/>
            <person name="Ferguson M.E."/>
            <person name="Rounsley S."/>
            <person name="Rokhsar D.S."/>
        </authorList>
    </citation>
    <scope>NUCLEOTIDE SEQUENCE [LARGE SCALE GENOMIC DNA]</scope>
    <source>
        <strain evidence="2">cv. AM560-2</strain>
    </source>
</reference>
<evidence type="ECO:0000313" key="1">
    <source>
        <dbReference type="EMBL" id="KAG8642526.1"/>
    </source>
</evidence>
<dbReference type="Proteomes" id="UP000091857">
    <property type="component" value="Chromosome 12"/>
</dbReference>
<proteinExistence type="predicted"/>
<gene>
    <name evidence="1" type="ORF">MANES_12G094200v8</name>
</gene>
<accession>A0ACB7GRC9</accession>
<sequence length="398" mass="44180">MPMQHIGDVTQISMEIKYVKGRISQSEVVKQNSELKGIKEEFKTIEVANVLNVQKQLLIAVGDAKMKTEIYGSDLQGMESKLGSCIKKIEESNQMCASETSSCCCFKKPKYMNELQDLDNALERFWQQVVRPQEQESRKLRDTRAEAGQAEKPARVVHGRVEVKPDGDMRNSSEKKKETHVEGKSSGGTHDSNLTDRKINEVGTNSVPSVDDKERLFVPWQVVPTRREPEQPLVYPTGESGDSKLKQQWKEQTQKPIKAAVNDNNSVSSHSDGLAKQPKEKKKCKEAESSNPSEKIGLVLEDISSLWPSLPLKPPETKGLNDKFGSSGPTGSNYPLSNDDASSSRLLLSKPPAGREASKKVKMEVLKDGVSTDVSTASIVFEVNALAKEHFRNEVQDL</sequence>
<name>A0ACB7GRC9_MANES</name>
<dbReference type="EMBL" id="CM004398">
    <property type="protein sequence ID" value="KAG8642526.1"/>
    <property type="molecule type" value="Genomic_DNA"/>
</dbReference>
<comment type="caution">
    <text evidence="1">The sequence shown here is derived from an EMBL/GenBank/DDBJ whole genome shotgun (WGS) entry which is preliminary data.</text>
</comment>
<organism evidence="1 2">
    <name type="scientific">Manihot esculenta</name>
    <name type="common">Cassava</name>
    <name type="synonym">Jatropha manihot</name>
    <dbReference type="NCBI Taxonomy" id="3983"/>
    <lineage>
        <taxon>Eukaryota</taxon>
        <taxon>Viridiplantae</taxon>
        <taxon>Streptophyta</taxon>
        <taxon>Embryophyta</taxon>
        <taxon>Tracheophyta</taxon>
        <taxon>Spermatophyta</taxon>
        <taxon>Magnoliopsida</taxon>
        <taxon>eudicotyledons</taxon>
        <taxon>Gunneridae</taxon>
        <taxon>Pentapetalae</taxon>
        <taxon>rosids</taxon>
        <taxon>fabids</taxon>
        <taxon>Malpighiales</taxon>
        <taxon>Euphorbiaceae</taxon>
        <taxon>Crotonoideae</taxon>
        <taxon>Manihoteae</taxon>
        <taxon>Manihot</taxon>
    </lineage>
</organism>